<proteinExistence type="predicted"/>
<keyword evidence="1" id="KW-1133">Transmembrane helix</keyword>
<dbReference type="VEuPathDB" id="TriTrypDB:LtaPh_3326900"/>
<sequence length="95" mass="10426">MDEAISGGYATVYHLILISVVDVPLNRGDTVLSDPLDAGLLFLRPNGMANHVHVRFHSLVCGYLLFFILGAPQMLVTRSGKDALVNFIFLLLLTK</sequence>
<reference evidence="2" key="1">
    <citation type="submission" date="2019-11" db="EMBL/GenBank/DDBJ databases">
        <title>Leishmania tarentolae CDS.</title>
        <authorList>
            <person name="Goto Y."/>
            <person name="Yamagishi J."/>
        </authorList>
    </citation>
    <scope>NUCLEOTIDE SEQUENCE [LARGE SCALE GENOMIC DNA]</scope>
    <source>
        <strain evidence="2">Parrot Tar II</strain>
    </source>
</reference>
<keyword evidence="1" id="KW-0472">Membrane</keyword>
<gene>
    <name evidence="2" type="ORF">LtaPh_3326900</name>
</gene>
<keyword evidence="1" id="KW-0812">Transmembrane</keyword>
<dbReference type="EMBL" id="BLBS01000052">
    <property type="protein sequence ID" value="GET92002.1"/>
    <property type="molecule type" value="Genomic_DNA"/>
</dbReference>
<accession>A0A640KR53</accession>
<dbReference type="AlphaFoldDB" id="A0A640KR53"/>
<evidence type="ECO:0000313" key="3">
    <source>
        <dbReference type="Proteomes" id="UP000419144"/>
    </source>
</evidence>
<organism evidence="2 3">
    <name type="scientific">Leishmania tarentolae</name>
    <name type="common">Sauroleishmania tarentolae</name>
    <dbReference type="NCBI Taxonomy" id="5689"/>
    <lineage>
        <taxon>Eukaryota</taxon>
        <taxon>Discoba</taxon>
        <taxon>Euglenozoa</taxon>
        <taxon>Kinetoplastea</taxon>
        <taxon>Metakinetoplastina</taxon>
        <taxon>Trypanosomatida</taxon>
        <taxon>Trypanosomatidae</taxon>
        <taxon>Leishmaniinae</taxon>
        <taxon>Leishmania</taxon>
        <taxon>lizard Leishmania</taxon>
    </lineage>
</organism>
<feature type="transmembrane region" description="Helical" evidence="1">
    <location>
        <begin position="52"/>
        <end position="71"/>
    </location>
</feature>
<name>A0A640KR53_LEITA</name>
<protein>
    <submittedName>
        <fullName evidence="2">Unspecified product</fullName>
    </submittedName>
</protein>
<evidence type="ECO:0000313" key="2">
    <source>
        <dbReference type="EMBL" id="GET92002.1"/>
    </source>
</evidence>
<keyword evidence="3" id="KW-1185">Reference proteome</keyword>
<comment type="caution">
    <text evidence="2">The sequence shown here is derived from an EMBL/GenBank/DDBJ whole genome shotgun (WGS) entry which is preliminary data.</text>
</comment>
<evidence type="ECO:0000256" key="1">
    <source>
        <dbReference type="SAM" id="Phobius"/>
    </source>
</evidence>
<dbReference type="Proteomes" id="UP000419144">
    <property type="component" value="Unassembled WGS sequence"/>
</dbReference>